<dbReference type="SUPFAM" id="SSF81383">
    <property type="entry name" value="F-box domain"/>
    <property type="match status" value="1"/>
</dbReference>
<dbReference type="InterPro" id="IPR036047">
    <property type="entry name" value="F-box-like_dom_sf"/>
</dbReference>
<evidence type="ECO:0000313" key="2">
    <source>
        <dbReference type="EMBL" id="GIZ37796.1"/>
    </source>
</evidence>
<sequence length="311" mass="35136">MRLEAKRKAVLDTVELLENILVHLPYEEIYKSRLVSKYWKDVVTNSPSIKERLFLCNSKAAKEVWRINYCRPAHIRLPPPELRGYQAVSPNTPISSPLPREELRNFTYPQYVINHDETITVRPARLNHFLSKKDIEKQVIDECRHNGIAELVKLRLFSSVTREFGETLRLLREAATSEDLPLSSYLCDPPATAAFYHTQLEAIGPKGVAWYIEKDLSIVEKAVGLTTKDLIRGFLEDSGDFEVKEGSYSSPSTVMKRTSSLSKLIDELLNEGCTGLSMDPPLIGLFGVTIPSEQEREAVKPFKENAAQCGA</sequence>
<comment type="caution">
    <text evidence="2">The sequence shown here is derived from an EMBL/GenBank/DDBJ whole genome shotgun (WGS) entry which is preliminary data.</text>
</comment>
<dbReference type="Proteomes" id="UP000825890">
    <property type="component" value="Unassembled WGS sequence"/>
</dbReference>
<dbReference type="EMBL" id="BOLY01000001">
    <property type="protein sequence ID" value="GIZ37796.1"/>
    <property type="molecule type" value="Genomic_DNA"/>
</dbReference>
<accession>A0A9P3C7V3</accession>
<dbReference type="RefSeq" id="XP_044652283.1">
    <property type="nucleotide sequence ID" value="XM_044796348.1"/>
</dbReference>
<dbReference type="InterPro" id="IPR001810">
    <property type="entry name" value="F-box_dom"/>
</dbReference>
<keyword evidence="3" id="KW-1185">Reference proteome</keyword>
<protein>
    <recommendedName>
        <fullName evidence="1">F-box domain-containing protein</fullName>
    </recommendedName>
</protein>
<dbReference type="OrthoDB" id="3643498at2759"/>
<dbReference type="Pfam" id="PF00646">
    <property type="entry name" value="F-box"/>
    <property type="match status" value="1"/>
</dbReference>
<feature type="domain" description="F-box" evidence="1">
    <location>
        <begin position="15"/>
        <end position="48"/>
    </location>
</feature>
<dbReference type="AlphaFoldDB" id="A0A9P3C7V3"/>
<evidence type="ECO:0000313" key="3">
    <source>
        <dbReference type="Proteomes" id="UP000825890"/>
    </source>
</evidence>
<name>A0A9P3C7V3_9PEZI</name>
<reference evidence="2 3" key="1">
    <citation type="submission" date="2021-01" db="EMBL/GenBank/DDBJ databases">
        <title>Cercospora kikuchii MAFF 305040 whole genome shotgun sequence.</title>
        <authorList>
            <person name="Kashiwa T."/>
            <person name="Suzuki T."/>
        </authorList>
    </citation>
    <scope>NUCLEOTIDE SEQUENCE [LARGE SCALE GENOMIC DNA]</scope>
    <source>
        <strain evidence="2 3">MAFF 305040</strain>
    </source>
</reference>
<proteinExistence type="predicted"/>
<evidence type="ECO:0000259" key="1">
    <source>
        <dbReference type="Pfam" id="PF00646"/>
    </source>
</evidence>
<dbReference type="GeneID" id="68286805"/>
<gene>
    <name evidence="2" type="ORF">CKM354_000123000</name>
</gene>
<organism evidence="2 3">
    <name type="scientific">Cercospora kikuchii</name>
    <dbReference type="NCBI Taxonomy" id="84275"/>
    <lineage>
        <taxon>Eukaryota</taxon>
        <taxon>Fungi</taxon>
        <taxon>Dikarya</taxon>
        <taxon>Ascomycota</taxon>
        <taxon>Pezizomycotina</taxon>
        <taxon>Dothideomycetes</taxon>
        <taxon>Dothideomycetidae</taxon>
        <taxon>Mycosphaerellales</taxon>
        <taxon>Mycosphaerellaceae</taxon>
        <taxon>Cercospora</taxon>
    </lineage>
</organism>